<name>A0A2P2M5F7_RHIMU</name>
<dbReference type="EMBL" id="GGEC01044971">
    <property type="protein sequence ID" value="MBX25455.1"/>
    <property type="molecule type" value="Transcribed_RNA"/>
</dbReference>
<dbReference type="GO" id="GO:0016787">
    <property type="term" value="F:hydrolase activity"/>
    <property type="evidence" value="ECO:0007669"/>
    <property type="project" value="UniProtKB-KW"/>
</dbReference>
<evidence type="ECO:0000256" key="1">
    <source>
        <dbReference type="SAM" id="Phobius"/>
    </source>
</evidence>
<protein>
    <submittedName>
        <fullName evidence="2">Putative hydroxyacylglutathione hydrolase 2</fullName>
    </submittedName>
</protein>
<accession>A0A2P2M5F7</accession>
<dbReference type="AlphaFoldDB" id="A0A2P2M5F7"/>
<feature type="transmembrane region" description="Helical" evidence="1">
    <location>
        <begin position="49"/>
        <end position="67"/>
    </location>
</feature>
<keyword evidence="1" id="KW-1133">Transmembrane helix</keyword>
<keyword evidence="2" id="KW-0378">Hydrolase</keyword>
<sequence>MKPYKRPFLRQICRMQGHTQTPLLARVQGSDVIAQDAFEIICISLSLPLYLPLFLLLFFPFCVNFSGKVGY</sequence>
<keyword evidence="1" id="KW-0472">Membrane</keyword>
<evidence type="ECO:0000313" key="2">
    <source>
        <dbReference type="EMBL" id="MBX25455.1"/>
    </source>
</evidence>
<keyword evidence="1" id="KW-0812">Transmembrane</keyword>
<proteinExistence type="predicted"/>
<reference evidence="2" key="1">
    <citation type="submission" date="2018-02" db="EMBL/GenBank/DDBJ databases">
        <title>Rhizophora mucronata_Transcriptome.</title>
        <authorList>
            <person name="Meera S.P."/>
            <person name="Sreeshan A."/>
            <person name="Augustine A."/>
        </authorList>
    </citation>
    <scope>NUCLEOTIDE SEQUENCE</scope>
    <source>
        <tissue evidence="2">Leaf</tissue>
    </source>
</reference>
<organism evidence="2">
    <name type="scientific">Rhizophora mucronata</name>
    <name type="common">Asiatic mangrove</name>
    <dbReference type="NCBI Taxonomy" id="61149"/>
    <lineage>
        <taxon>Eukaryota</taxon>
        <taxon>Viridiplantae</taxon>
        <taxon>Streptophyta</taxon>
        <taxon>Embryophyta</taxon>
        <taxon>Tracheophyta</taxon>
        <taxon>Spermatophyta</taxon>
        <taxon>Magnoliopsida</taxon>
        <taxon>eudicotyledons</taxon>
        <taxon>Gunneridae</taxon>
        <taxon>Pentapetalae</taxon>
        <taxon>rosids</taxon>
        <taxon>fabids</taxon>
        <taxon>Malpighiales</taxon>
        <taxon>Rhizophoraceae</taxon>
        <taxon>Rhizophora</taxon>
    </lineage>
</organism>